<dbReference type="EMBL" id="BMHQ01000010">
    <property type="protein sequence ID" value="GGE24435.1"/>
    <property type="molecule type" value="Genomic_DNA"/>
</dbReference>
<dbReference type="AlphaFoldDB" id="A0A8J2VJL0"/>
<sequence length="73" mass="8331">MAPLRSGKVPRYPKMKGANPYIHHEYPVPDLFDYSLTEGRDIFALAMQCCAGTIRGMETLFHVARPEYDDPLM</sequence>
<evidence type="ECO:0000313" key="2">
    <source>
        <dbReference type="Proteomes" id="UP000625210"/>
    </source>
</evidence>
<keyword evidence="2" id="KW-1185">Reference proteome</keyword>
<evidence type="ECO:0000313" key="1">
    <source>
        <dbReference type="EMBL" id="GGE24435.1"/>
    </source>
</evidence>
<dbReference type="RefSeq" id="WP_188648563.1">
    <property type="nucleotide sequence ID" value="NZ_BMHQ01000010.1"/>
</dbReference>
<name>A0A8J2VJL0_9BACL</name>
<gene>
    <name evidence="1" type="ORF">GCM10011571_28230</name>
</gene>
<dbReference type="Proteomes" id="UP000625210">
    <property type="component" value="Unassembled WGS sequence"/>
</dbReference>
<comment type="caution">
    <text evidence="1">The sequence shown here is derived from an EMBL/GenBank/DDBJ whole genome shotgun (WGS) entry which is preliminary data.</text>
</comment>
<reference evidence="1" key="1">
    <citation type="journal article" date="2014" name="Int. J. Syst. Evol. Microbiol.">
        <title>Complete genome sequence of Corynebacterium casei LMG S-19264T (=DSM 44701T), isolated from a smear-ripened cheese.</title>
        <authorList>
            <consortium name="US DOE Joint Genome Institute (JGI-PGF)"/>
            <person name="Walter F."/>
            <person name="Albersmeier A."/>
            <person name="Kalinowski J."/>
            <person name="Ruckert C."/>
        </authorList>
    </citation>
    <scope>NUCLEOTIDE SEQUENCE</scope>
    <source>
        <strain evidence="1">CGMCC 1.15179</strain>
    </source>
</reference>
<protein>
    <submittedName>
        <fullName evidence="1">Uncharacterized protein</fullName>
    </submittedName>
</protein>
<proteinExistence type="predicted"/>
<organism evidence="1 2">
    <name type="scientific">Marinithermofilum abyssi</name>
    <dbReference type="NCBI Taxonomy" id="1571185"/>
    <lineage>
        <taxon>Bacteria</taxon>
        <taxon>Bacillati</taxon>
        <taxon>Bacillota</taxon>
        <taxon>Bacilli</taxon>
        <taxon>Bacillales</taxon>
        <taxon>Thermoactinomycetaceae</taxon>
        <taxon>Marinithermofilum</taxon>
    </lineage>
</organism>
<accession>A0A8J2VJL0</accession>
<reference evidence="1" key="2">
    <citation type="submission" date="2020-09" db="EMBL/GenBank/DDBJ databases">
        <authorList>
            <person name="Sun Q."/>
            <person name="Zhou Y."/>
        </authorList>
    </citation>
    <scope>NUCLEOTIDE SEQUENCE</scope>
    <source>
        <strain evidence="1">CGMCC 1.15179</strain>
    </source>
</reference>